<gene>
    <name evidence="2" type="ORF">EU93_1108</name>
</gene>
<dbReference type="NCBIfam" id="NF009035">
    <property type="entry name" value="PRK12367.1"/>
    <property type="match status" value="1"/>
</dbReference>
<name>A0A0A1ZQ04_PROMR</name>
<dbReference type="SUPFAM" id="SSF51735">
    <property type="entry name" value="NAD(P)-binding Rossmann-fold domains"/>
    <property type="match status" value="1"/>
</dbReference>
<feature type="domain" description="NAD-dependent epimerase/dehydratase" evidence="1">
    <location>
        <begin position="29"/>
        <end position="119"/>
    </location>
</feature>
<accession>A0A0A1ZQ04</accession>
<organism evidence="2 3">
    <name type="scientific">Prochlorococcus marinus str. MIT 9116</name>
    <dbReference type="NCBI Taxonomy" id="167544"/>
    <lineage>
        <taxon>Bacteria</taxon>
        <taxon>Bacillati</taxon>
        <taxon>Cyanobacteriota</taxon>
        <taxon>Cyanophyceae</taxon>
        <taxon>Synechococcales</taxon>
        <taxon>Prochlorococcaceae</taxon>
        <taxon>Prochlorococcus</taxon>
    </lineage>
</organism>
<proteinExistence type="predicted"/>
<comment type="caution">
    <text evidence="2">The sequence shown here is derived from an EMBL/GenBank/DDBJ whole genome shotgun (WGS) entry which is preliminary data.</text>
</comment>
<evidence type="ECO:0000313" key="2">
    <source>
        <dbReference type="EMBL" id="KGF91515.1"/>
    </source>
</evidence>
<dbReference type="Gene3D" id="3.40.50.720">
    <property type="entry name" value="NAD(P)-binding Rossmann-like Domain"/>
    <property type="match status" value="1"/>
</dbReference>
<reference evidence="3" key="1">
    <citation type="journal article" date="2014" name="Sci. Data">
        <title>Genomes of diverse isolates of the marine cyanobacterium Prochlorococcus.</title>
        <authorList>
            <person name="Biller S."/>
            <person name="Berube P."/>
            <person name="Thompson J."/>
            <person name="Kelly L."/>
            <person name="Roggensack S."/>
            <person name="Awad L."/>
            <person name="Roache-Johnson K."/>
            <person name="Ding H."/>
            <person name="Giovannoni S.J."/>
            <person name="Moore L.R."/>
            <person name="Chisholm S.W."/>
        </authorList>
    </citation>
    <scope>NUCLEOTIDE SEQUENCE [LARGE SCALE GENOMIC DNA]</scope>
</reference>
<protein>
    <recommendedName>
        <fullName evidence="1">NAD-dependent epimerase/dehydratase domain-containing protein</fullName>
    </recommendedName>
</protein>
<dbReference type="Proteomes" id="UP000030491">
    <property type="component" value="Unassembled WGS sequence"/>
</dbReference>
<dbReference type="AlphaFoldDB" id="A0A0A1ZQ04"/>
<evidence type="ECO:0000313" key="3">
    <source>
        <dbReference type="Proteomes" id="UP000030491"/>
    </source>
</evidence>
<evidence type="ECO:0000259" key="1">
    <source>
        <dbReference type="Pfam" id="PF01370"/>
    </source>
</evidence>
<sequence length="255" mass="29326">MVNLFYFFGNSSNSDKMINSIKKETTIGITGASGSLGKELTKLFRHKGYKVIGFTHSETDTEVNLESPNEWIKWECGKESKLKKHLKKIDILILNHGIYNLSRENINYENSIEINALSKFKFINLFEDIARTNDSLTKKEIWINTSEAEILPALNPSYEISKSLIGQLVSFKKNLLDKDTKEKLIIKKIILGPFKSELNPIGIMSPKFVSKKIYDLANSKSYLIIVSPNPLTYLVFPLKEFFNFLYCQIIYKYKS</sequence>
<dbReference type="Pfam" id="PF01370">
    <property type="entry name" value="Epimerase"/>
    <property type="match status" value="1"/>
</dbReference>
<dbReference type="InterPro" id="IPR001509">
    <property type="entry name" value="Epimerase_deHydtase"/>
</dbReference>
<dbReference type="EMBL" id="JNAJ01000013">
    <property type="protein sequence ID" value="KGF91515.1"/>
    <property type="molecule type" value="Genomic_DNA"/>
</dbReference>
<dbReference type="InterPro" id="IPR036291">
    <property type="entry name" value="NAD(P)-bd_dom_sf"/>
</dbReference>